<accession>M3Z6B2</accession>
<organism evidence="2">
    <name type="scientific">Mustela putorius furo</name>
    <name type="common">European domestic ferret</name>
    <name type="synonym">Mustela furo</name>
    <dbReference type="NCBI Taxonomy" id="9669"/>
    <lineage>
        <taxon>Eukaryota</taxon>
        <taxon>Metazoa</taxon>
        <taxon>Chordata</taxon>
        <taxon>Craniata</taxon>
        <taxon>Vertebrata</taxon>
        <taxon>Euteleostomi</taxon>
        <taxon>Mammalia</taxon>
        <taxon>Eutheria</taxon>
        <taxon>Laurasiatheria</taxon>
        <taxon>Carnivora</taxon>
        <taxon>Caniformia</taxon>
        <taxon>Musteloidea</taxon>
        <taxon>Mustelidae</taxon>
        <taxon>Mustelinae</taxon>
        <taxon>Mustela</taxon>
    </lineage>
</organism>
<dbReference type="Ensembl" id="ENSMPUT00000019401.1">
    <property type="protein sequence ID" value="ENSMPUP00000019125.1"/>
    <property type="gene ID" value="ENSMPUG00000019249.1"/>
</dbReference>
<feature type="compositionally biased region" description="Low complexity" evidence="1">
    <location>
        <begin position="103"/>
        <end position="112"/>
    </location>
</feature>
<dbReference type="OMA" id="GHEWATD"/>
<protein>
    <submittedName>
        <fullName evidence="2">Uncharacterized protein</fullName>
    </submittedName>
</protein>
<feature type="compositionally biased region" description="Basic and acidic residues" evidence="1">
    <location>
        <begin position="200"/>
        <end position="234"/>
    </location>
</feature>
<feature type="compositionally biased region" description="Basic and acidic residues" evidence="1">
    <location>
        <begin position="298"/>
        <end position="308"/>
    </location>
</feature>
<feature type="region of interest" description="Disordered" evidence="1">
    <location>
        <begin position="1"/>
        <end position="127"/>
    </location>
</feature>
<feature type="compositionally biased region" description="Basic and acidic residues" evidence="1">
    <location>
        <begin position="58"/>
        <end position="67"/>
    </location>
</feature>
<feature type="region of interest" description="Disordered" evidence="1">
    <location>
        <begin position="139"/>
        <end position="388"/>
    </location>
</feature>
<feature type="compositionally biased region" description="Polar residues" evidence="1">
    <location>
        <begin position="1"/>
        <end position="18"/>
    </location>
</feature>
<evidence type="ECO:0000313" key="2">
    <source>
        <dbReference type="Ensembl" id="ENSMPUP00000019125.1"/>
    </source>
</evidence>
<dbReference type="InParanoid" id="M3Z6B2"/>
<feature type="compositionally biased region" description="Basic and acidic residues" evidence="1">
    <location>
        <begin position="247"/>
        <end position="258"/>
    </location>
</feature>
<dbReference type="HOGENOM" id="CLU_711637_0_0_1"/>
<feature type="compositionally biased region" description="Basic and acidic residues" evidence="1">
    <location>
        <begin position="139"/>
        <end position="182"/>
    </location>
</feature>
<proteinExistence type="predicted"/>
<reference evidence="2" key="1">
    <citation type="submission" date="2024-06" db="UniProtKB">
        <authorList>
            <consortium name="Ensembl"/>
        </authorList>
    </citation>
    <scope>IDENTIFICATION</scope>
</reference>
<dbReference type="AlphaFoldDB" id="M3Z6B2"/>
<name>M3Z6B2_MUSPF</name>
<dbReference type="EMBL" id="AEYP01069588">
    <property type="status" value="NOT_ANNOTATED_CDS"/>
    <property type="molecule type" value="Genomic_DNA"/>
</dbReference>
<sequence length="388" mass="42091">MSASSSKSATFCQTNQRSVCPGSRVSRGGDRPGVPGEPRTSQAGPGAGSSASRSGTRCRRDCARDSARVLLATRGSPAGTEPLTASGLLMWADGRPPRDGPRVPRTPVKRTPCSPGPRGHLSCSMGDGHWVETERGACRPGHEWATDGGRTDGGARRKDGHREEQDRMEQDRRRRARWRQDSTDGGQTRGTQAGRRHGREKTENEQERAEDRTDGRKTDGRRTDETDAGRRTDGQVEGGWTVHGGGRRRDPRTEDRWTGTDGGPRARRAAAHLQEGAPAELGARDPPRPGPVDGVEDPLCHLQEERPSAEPGHGQAAAPIRRAPDAWAVHASASEPRGRQRGHPRSREPRWAPRLSRSCPQGGRAHGSPGRPPPPPWLATDVRTHGRR</sequence>
<evidence type="ECO:0000256" key="1">
    <source>
        <dbReference type="SAM" id="MobiDB-lite"/>
    </source>
</evidence>